<proteinExistence type="inferred from homology"/>
<dbReference type="InterPro" id="IPR050962">
    <property type="entry name" value="Phosphate-bind_PstS"/>
</dbReference>
<dbReference type="GO" id="GO:0042301">
    <property type="term" value="F:phosphate ion binding"/>
    <property type="evidence" value="ECO:0007669"/>
    <property type="project" value="InterPro"/>
</dbReference>
<comment type="caution">
    <text evidence="6">The sequence shown here is derived from an EMBL/GenBank/DDBJ whole genome shotgun (WGS) entry which is preliminary data.</text>
</comment>
<evidence type="ECO:0000256" key="2">
    <source>
        <dbReference type="ARBA" id="ARBA00022448"/>
    </source>
</evidence>
<protein>
    <recommendedName>
        <fullName evidence="4">Phosphate-binding protein</fullName>
    </recommendedName>
</protein>
<evidence type="ECO:0000256" key="1">
    <source>
        <dbReference type="ARBA" id="ARBA00008725"/>
    </source>
</evidence>
<dbReference type="NCBIfam" id="TIGR00975">
    <property type="entry name" value="3a0107s03"/>
    <property type="match status" value="1"/>
</dbReference>
<dbReference type="CDD" id="cd13565">
    <property type="entry name" value="PBP2_PstS"/>
    <property type="match status" value="1"/>
</dbReference>
<evidence type="ECO:0000256" key="3">
    <source>
        <dbReference type="ARBA" id="ARBA00022592"/>
    </source>
</evidence>
<dbReference type="Gene3D" id="3.40.190.10">
    <property type="entry name" value="Periplasmic binding protein-like II"/>
    <property type="match status" value="2"/>
</dbReference>
<comment type="similarity">
    <text evidence="1 4">Belongs to the PstS family.</text>
</comment>
<dbReference type="GO" id="GO:0035435">
    <property type="term" value="P:phosphate ion transmembrane transport"/>
    <property type="evidence" value="ECO:0007669"/>
    <property type="project" value="InterPro"/>
</dbReference>
<dbReference type="PANTHER" id="PTHR42996:SF1">
    <property type="entry name" value="PHOSPHATE-BINDING PROTEIN PSTS"/>
    <property type="match status" value="1"/>
</dbReference>
<reference evidence="6" key="1">
    <citation type="journal article" date="2020" name="mSystems">
        <title>Genome- and Community-Level Interaction Insights into Carbon Utilization and Element Cycling Functions of Hydrothermarchaeota in Hydrothermal Sediment.</title>
        <authorList>
            <person name="Zhou Z."/>
            <person name="Liu Y."/>
            <person name="Xu W."/>
            <person name="Pan J."/>
            <person name="Luo Z.H."/>
            <person name="Li M."/>
        </authorList>
    </citation>
    <scope>NUCLEOTIDE SEQUENCE [LARGE SCALE GENOMIC DNA]</scope>
    <source>
        <strain evidence="6">SpSt-123</strain>
    </source>
</reference>
<dbReference type="GO" id="GO:0043190">
    <property type="term" value="C:ATP-binding cassette (ABC) transporter complex"/>
    <property type="evidence" value="ECO:0007669"/>
    <property type="project" value="InterPro"/>
</dbReference>
<dbReference type="InterPro" id="IPR024370">
    <property type="entry name" value="PBP_domain"/>
</dbReference>
<dbReference type="SUPFAM" id="SSF53850">
    <property type="entry name" value="Periplasmic binding protein-like II"/>
    <property type="match status" value="1"/>
</dbReference>
<dbReference type="InterPro" id="IPR005673">
    <property type="entry name" value="ABC_phos-bd_PstS"/>
</dbReference>
<evidence type="ECO:0000313" key="6">
    <source>
        <dbReference type="EMBL" id="HDS11145.1"/>
    </source>
</evidence>
<dbReference type="PANTHER" id="PTHR42996">
    <property type="entry name" value="PHOSPHATE-BINDING PROTEIN PSTS"/>
    <property type="match status" value="1"/>
</dbReference>
<evidence type="ECO:0000259" key="5">
    <source>
        <dbReference type="Pfam" id="PF12849"/>
    </source>
</evidence>
<name>A0A7C1I4V5_9CREN</name>
<organism evidence="6">
    <name type="scientific">Fervidicoccus fontis</name>
    <dbReference type="NCBI Taxonomy" id="683846"/>
    <lineage>
        <taxon>Archaea</taxon>
        <taxon>Thermoproteota</taxon>
        <taxon>Thermoprotei</taxon>
        <taxon>Fervidicoccales</taxon>
        <taxon>Fervidicoccaceae</taxon>
        <taxon>Fervidicoccus</taxon>
    </lineage>
</organism>
<sequence length="340" mass="37155">MSKITLNGAGATFPFPLYDKWCAEYNKLYPNIFINYQSIGSGGGIRAHLDKTVHFAASDAPLNDDQWAKAQGTLTLPMTIGGVVIIYNLPGLNQSLILSGEVISKIYLGEINKWNDPLIASLNPGIALPDKDIVVVHRSDGSGTTYVFTNYLSRVSDKWRSTVGMGTSVNWPAGVGAKGNEGVSAMVMQSPYSIGYVEYTYAKKNNIKYAYIVNAAGEVVEPSTQSFQKAVEYAALKLPKGNESWANVSIVDMVATNKDAKGAYPITSFSYIFIYKDLSVVPGMDKATAQALVNFLWWATHDGQKYAEPLFYVPLPESVVKLNEETLLMVTYGGEPLIKK</sequence>
<keyword evidence="2 4" id="KW-0813">Transport</keyword>
<keyword evidence="3 4" id="KW-0592">Phosphate transport</keyword>
<feature type="domain" description="PBP" evidence="5">
    <location>
        <begin position="5"/>
        <end position="296"/>
    </location>
</feature>
<accession>A0A7C1I4V5</accession>
<evidence type="ECO:0000256" key="4">
    <source>
        <dbReference type="PIRNR" id="PIRNR002756"/>
    </source>
</evidence>
<gene>
    <name evidence="6" type="primary">pstS</name>
    <name evidence="6" type="ORF">ENO04_06005</name>
</gene>
<dbReference type="EMBL" id="DSDY01000180">
    <property type="protein sequence ID" value="HDS11145.1"/>
    <property type="molecule type" value="Genomic_DNA"/>
</dbReference>
<dbReference type="AlphaFoldDB" id="A0A7C1I4V5"/>
<dbReference type="Pfam" id="PF12849">
    <property type="entry name" value="PBP_like_2"/>
    <property type="match status" value="1"/>
</dbReference>
<dbReference type="PIRSF" id="PIRSF002756">
    <property type="entry name" value="PstS"/>
    <property type="match status" value="1"/>
</dbReference>